<comment type="caution">
    <text evidence="2">The sequence shown here is derived from an EMBL/GenBank/DDBJ whole genome shotgun (WGS) entry which is preliminary data.</text>
</comment>
<keyword evidence="3" id="KW-1185">Reference proteome</keyword>
<dbReference type="InterPro" id="IPR001810">
    <property type="entry name" value="F-box_dom"/>
</dbReference>
<feature type="domain" description="F-box" evidence="1">
    <location>
        <begin position="61"/>
        <end position="106"/>
    </location>
</feature>
<dbReference type="SUPFAM" id="SSF81383">
    <property type="entry name" value="F-box domain"/>
    <property type="match status" value="1"/>
</dbReference>
<dbReference type="OrthoDB" id="9984533at2759"/>
<gene>
    <name evidence="2" type="ORF">PDIGIT_LOCUS14222</name>
</gene>
<accession>A0A9W4USI2</accession>
<protein>
    <recommendedName>
        <fullName evidence="1">F-box domain-containing protein</fullName>
    </recommendedName>
</protein>
<reference evidence="2" key="1">
    <citation type="submission" date="2023-01" db="EMBL/GenBank/DDBJ databases">
        <authorList>
            <person name="Van Ghelder C."/>
            <person name="Rancurel C."/>
        </authorList>
    </citation>
    <scope>NUCLEOTIDE SEQUENCE</scope>
    <source>
        <strain evidence="2">CNCM I-4278</strain>
    </source>
</reference>
<evidence type="ECO:0000259" key="1">
    <source>
        <dbReference type="PROSITE" id="PS50181"/>
    </source>
</evidence>
<evidence type="ECO:0000313" key="3">
    <source>
        <dbReference type="Proteomes" id="UP001152607"/>
    </source>
</evidence>
<name>A0A9W4USI2_9PLEO</name>
<sequence>MEESKDRSNQFWDSVSGEEYTIIDPRVRLDISVHLQTMWPAQVMETQDTCRARDLSTKIQPDPFETLPYDVTWMIFSNLSIEDTLALMKASYHVSHVMHTDVWRALIWSKFLPWFPEFRKLYQELLVPGNINCKKVFLWLENITKPRIGIRGPLMGIANRRRIWRVCEQIGMVYNHYAMSNELETNEILEQATTLTMAPVMYPLPVNSEPSVISQWIKSWDEIEQKSCDFITYWHDTGSSKAGGLVGLGVAFGDDERVFNHPRGASTTVAKVTLENSDWIQVVVLHIEDIFEPEPPASKGRHALIDVREQILIRGVTITMRSGIQYDLCAAGTIPFGLTKRILTASKSHEIVGLKGRIASEFELVSLTVLQCPRRLPTTESSPSFQSDIILENVLWAHQAAQLPSPESSPSSTKTVPAWLHPSMAVQPFPYPGFDRSPMPMVKREILLWANEPAAYRNLVAISACRVKTGLPFGVHVYNDIIGLRAEFIENGELNYREIGTGEPVPSIIKAKRELTFKGHRRLWDRMSYLGPWHADNTERFEIDGKNGEVVTAMYVGQSGNDLRLKTNKGRQCTWRASDDKVYEEWYGSFPEEDRMIVGIMACFATGSNDFSEKKGHSHLMLSAATIVTMPVDQEL</sequence>
<dbReference type="Proteomes" id="UP001152607">
    <property type="component" value="Unassembled WGS sequence"/>
</dbReference>
<dbReference type="EMBL" id="CAOQHR010000011">
    <property type="protein sequence ID" value="CAI6341034.1"/>
    <property type="molecule type" value="Genomic_DNA"/>
</dbReference>
<dbReference type="PROSITE" id="PS50181">
    <property type="entry name" value="FBOX"/>
    <property type="match status" value="1"/>
</dbReference>
<evidence type="ECO:0000313" key="2">
    <source>
        <dbReference type="EMBL" id="CAI6341034.1"/>
    </source>
</evidence>
<dbReference type="InterPro" id="IPR036047">
    <property type="entry name" value="F-box-like_dom_sf"/>
</dbReference>
<dbReference type="AlphaFoldDB" id="A0A9W4USI2"/>
<organism evidence="2 3">
    <name type="scientific">Periconia digitata</name>
    <dbReference type="NCBI Taxonomy" id="1303443"/>
    <lineage>
        <taxon>Eukaryota</taxon>
        <taxon>Fungi</taxon>
        <taxon>Dikarya</taxon>
        <taxon>Ascomycota</taxon>
        <taxon>Pezizomycotina</taxon>
        <taxon>Dothideomycetes</taxon>
        <taxon>Pleosporomycetidae</taxon>
        <taxon>Pleosporales</taxon>
        <taxon>Massarineae</taxon>
        <taxon>Periconiaceae</taxon>
        <taxon>Periconia</taxon>
    </lineage>
</organism>
<proteinExistence type="predicted"/>